<evidence type="ECO:0000313" key="1">
    <source>
        <dbReference type="EMBL" id="TRZ17869.1"/>
    </source>
</evidence>
<proteinExistence type="predicted"/>
<organism evidence="1 2">
    <name type="scientific">Zosterops borbonicus</name>
    <dbReference type="NCBI Taxonomy" id="364589"/>
    <lineage>
        <taxon>Eukaryota</taxon>
        <taxon>Metazoa</taxon>
        <taxon>Chordata</taxon>
        <taxon>Craniata</taxon>
        <taxon>Vertebrata</taxon>
        <taxon>Euteleostomi</taxon>
        <taxon>Archelosauria</taxon>
        <taxon>Archosauria</taxon>
        <taxon>Dinosauria</taxon>
        <taxon>Saurischia</taxon>
        <taxon>Theropoda</taxon>
        <taxon>Coelurosauria</taxon>
        <taxon>Aves</taxon>
        <taxon>Neognathae</taxon>
        <taxon>Neoaves</taxon>
        <taxon>Telluraves</taxon>
        <taxon>Australaves</taxon>
        <taxon>Passeriformes</taxon>
        <taxon>Sylvioidea</taxon>
        <taxon>Zosteropidae</taxon>
        <taxon>Zosterops</taxon>
    </lineage>
</organism>
<gene>
    <name evidence="1" type="ORF">HGM15179_009236</name>
</gene>
<accession>A0A8K1LL08</accession>
<name>A0A8K1LL08_9PASS</name>
<dbReference type="OrthoDB" id="10063195at2759"/>
<comment type="caution">
    <text evidence="1">The sequence shown here is derived from an EMBL/GenBank/DDBJ whole genome shotgun (WGS) entry which is preliminary data.</text>
</comment>
<dbReference type="Proteomes" id="UP000796761">
    <property type="component" value="Unassembled WGS sequence"/>
</dbReference>
<reference evidence="1" key="1">
    <citation type="submission" date="2019-04" db="EMBL/GenBank/DDBJ databases">
        <title>Genome assembly of Zosterops borbonicus 15179.</title>
        <authorList>
            <person name="Leroy T."/>
            <person name="Anselmetti Y."/>
            <person name="Tilak M.-K."/>
            <person name="Nabholz B."/>
        </authorList>
    </citation>
    <scope>NUCLEOTIDE SEQUENCE</scope>
    <source>
        <strain evidence="1">HGM_15179</strain>
        <tissue evidence="1">Muscle</tissue>
    </source>
</reference>
<sequence>MMQCLFLEAICIHMDYKNVTRSSQHGFTMGKSYLAGLIAFYDEATTRMDERRAVDIFYRNFITFDTVSHNILTGKLQKCGLDSKTGNEQMIPIRLGLEHLPFEESLQELGLFSLE</sequence>
<protein>
    <recommendedName>
        <fullName evidence="3">Reverse transcriptase domain-containing protein</fullName>
    </recommendedName>
</protein>
<evidence type="ECO:0008006" key="3">
    <source>
        <dbReference type="Google" id="ProtNLM"/>
    </source>
</evidence>
<dbReference type="AlphaFoldDB" id="A0A8K1LL08"/>
<keyword evidence="2" id="KW-1185">Reference proteome</keyword>
<evidence type="ECO:0000313" key="2">
    <source>
        <dbReference type="Proteomes" id="UP000796761"/>
    </source>
</evidence>
<dbReference type="EMBL" id="SWJQ01000247">
    <property type="protein sequence ID" value="TRZ17869.1"/>
    <property type="molecule type" value="Genomic_DNA"/>
</dbReference>